<feature type="transmembrane region" description="Helical" evidence="5">
    <location>
        <begin position="53"/>
        <end position="68"/>
    </location>
</feature>
<evidence type="ECO:0000256" key="5">
    <source>
        <dbReference type="SAM" id="Phobius"/>
    </source>
</evidence>
<proteinExistence type="predicted"/>
<evidence type="ECO:0000256" key="1">
    <source>
        <dbReference type="ARBA" id="ARBA00004370"/>
    </source>
</evidence>
<evidence type="ECO:0000313" key="8">
    <source>
        <dbReference type="Proteomes" id="UP000784294"/>
    </source>
</evidence>
<keyword evidence="4 5" id="KW-0472">Membrane</keyword>
<dbReference type="OrthoDB" id="1684102at2759"/>
<comment type="caution">
    <text evidence="7">The sequence shown here is derived from an EMBL/GenBank/DDBJ whole genome shotgun (WGS) entry which is preliminary data.</text>
</comment>
<organism evidence="7 8">
    <name type="scientific">Protopolystoma xenopodis</name>
    <dbReference type="NCBI Taxonomy" id="117903"/>
    <lineage>
        <taxon>Eukaryota</taxon>
        <taxon>Metazoa</taxon>
        <taxon>Spiralia</taxon>
        <taxon>Lophotrochozoa</taxon>
        <taxon>Platyhelminthes</taxon>
        <taxon>Monogenea</taxon>
        <taxon>Polyopisthocotylea</taxon>
        <taxon>Polystomatidea</taxon>
        <taxon>Polystomatidae</taxon>
        <taxon>Protopolystoma</taxon>
    </lineage>
</organism>
<keyword evidence="2 5" id="KW-0812">Transmembrane</keyword>
<gene>
    <name evidence="7" type="ORF">PXEA_LOCUS16063</name>
</gene>
<dbReference type="EMBL" id="CAAALY010057494">
    <property type="protein sequence ID" value="VEL22623.1"/>
    <property type="molecule type" value="Genomic_DNA"/>
</dbReference>
<comment type="subcellular location">
    <subcellularLocation>
        <location evidence="1">Membrane</location>
    </subcellularLocation>
</comment>
<accession>A0A3S5CHU9</accession>
<name>A0A3S5CHU9_9PLAT</name>
<evidence type="ECO:0000256" key="3">
    <source>
        <dbReference type="ARBA" id="ARBA00022989"/>
    </source>
</evidence>
<keyword evidence="8" id="KW-1185">Reference proteome</keyword>
<protein>
    <recommendedName>
        <fullName evidence="6">Amino acid transporter transmembrane domain-containing protein</fullName>
    </recommendedName>
</protein>
<keyword evidence="3 5" id="KW-1133">Transmembrane helix</keyword>
<dbReference type="InterPro" id="IPR013057">
    <property type="entry name" value="AA_transpt_TM"/>
</dbReference>
<reference evidence="7" key="1">
    <citation type="submission" date="2018-11" db="EMBL/GenBank/DDBJ databases">
        <authorList>
            <consortium name="Pathogen Informatics"/>
        </authorList>
    </citation>
    <scope>NUCLEOTIDE SEQUENCE</scope>
</reference>
<evidence type="ECO:0000256" key="2">
    <source>
        <dbReference type="ARBA" id="ARBA00022692"/>
    </source>
</evidence>
<evidence type="ECO:0000256" key="4">
    <source>
        <dbReference type="ARBA" id="ARBA00023136"/>
    </source>
</evidence>
<dbReference type="GO" id="GO:0016020">
    <property type="term" value="C:membrane"/>
    <property type="evidence" value="ECO:0007669"/>
    <property type="project" value="UniProtKB-SubCell"/>
</dbReference>
<sequence length="69" mass="7676">MAMPEAFDGPSGVICVGMIVVVSLNLALGFFGYLTFGEDTQSCITFNLPDRELYAYLECIALIITYFFY</sequence>
<feature type="transmembrane region" description="Helical" evidence="5">
    <location>
        <begin position="12"/>
        <end position="33"/>
    </location>
</feature>
<dbReference type="Pfam" id="PF01490">
    <property type="entry name" value="Aa_trans"/>
    <property type="match status" value="1"/>
</dbReference>
<evidence type="ECO:0000259" key="6">
    <source>
        <dbReference type="Pfam" id="PF01490"/>
    </source>
</evidence>
<evidence type="ECO:0000313" key="7">
    <source>
        <dbReference type="EMBL" id="VEL22623.1"/>
    </source>
</evidence>
<dbReference type="AlphaFoldDB" id="A0A3S5CHU9"/>
<feature type="domain" description="Amino acid transporter transmembrane" evidence="6">
    <location>
        <begin position="1"/>
        <end position="62"/>
    </location>
</feature>
<dbReference type="Proteomes" id="UP000784294">
    <property type="component" value="Unassembled WGS sequence"/>
</dbReference>